<name>A0A0T5NU63_9RHOB</name>
<dbReference type="Pfam" id="PF07812">
    <property type="entry name" value="TfuA"/>
    <property type="match status" value="1"/>
</dbReference>
<dbReference type="EMBL" id="LAXJ01000009">
    <property type="protein sequence ID" value="KRS12475.1"/>
    <property type="molecule type" value="Genomic_DNA"/>
</dbReference>
<feature type="domain" description="TfuA-like core" evidence="1">
    <location>
        <begin position="48"/>
        <end position="167"/>
    </location>
</feature>
<dbReference type="AlphaFoldDB" id="A0A0T5NU63"/>
<proteinExistence type="predicted"/>
<dbReference type="PATRIC" id="fig|1641875.4.peg.4470"/>
<sequence length="444" mass="48934">MKPVIFAGPTINADAIRAALDAEVLPPVAQGDVYRIARQRPPAIGIVDGYFEGVPSVWHKEILWAMEQGIPVFGSASMGALRAAELHEFGMIGVGAIFEAYLKGEIADDDEVAVLHGPSELGFMALSEPMVSIRTTAERATAAGVLTPDAAELVIATAKSLHYKTRTWDEVSARLLHEPSLAAFFPWLPSGKVDAKGEDARAMLDRMAALLKNDIQTDEAKGQRVERTLAWQGLVRRIEAERETGTAAPKAVLDELRLDPERYEATRDRALLRNLSIDDAARRGAHTDRDTLRAVMDRHRRINNLSRRDAVLDWLDANDLDETTYEALLAEAALIEDTREARTPGLDAHILSELRWSGAYSELKARAEAKVQTIAENGAQASPDRLRLLVWFFETRLGRLVPDDPDTFAQSLGLEGRDELIALIAREFLYNLTEDGALRVGSQS</sequence>
<gene>
    <name evidence="2" type="ORF">XM53_10260</name>
</gene>
<organism evidence="2 3">
    <name type="scientific">Roseovarius atlanticus</name>
    <dbReference type="NCBI Taxonomy" id="1641875"/>
    <lineage>
        <taxon>Bacteria</taxon>
        <taxon>Pseudomonadati</taxon>
        <taxon>Pseudomonadota</taxon>
        <taxon>Alphaproteobacteria</taxon>
        <taxon>Rhodobacterales</taxon>
        <taxon>Roseobacteraceae</taxon>
        <taxon>Roseovarius</taxon>
    </lineage>
</organism>
<protein>
    <recommendedName>
        <fullName evidence="1">TfuA-like core domain-containing protein</fullName>
    </recommendedName>
</protein>
<dbReference type="OrthoDB" id="118811at2"/>
<reference evidence="2 3" key="1">
    <citation type="submission" date="2015-04" db="EMBL/GenBank/DDBJ databases">
        <title>The draft genome sequence of Roseovarius sp.R12b.</title>
        <authorList>
            <person name="Li G."/>
            <person name="Lai Q."/>
            <person name="Shao Z."/>
            <person name="Yan P."/>
        </authorList>
    </citation>
    <scope>NUCLEOTIDE SEQUENCE [LARGE SCALE GENOMIC DNA]</scope>
    <source>
        <strain evidence="2 3">R12B</strain>
    </source>
</reference>
<evidence type="ECO:0000259" key="1">
    <source>
        <dbReference type="Pfam" id="PF07812"/>
    </source>
</evidence>
<keyword evidence="3" id="KW-1185">Reference proteome</keyword>
<evidence type="ECO:0000313" key="2">
    <source>
        <dbReference type="EMBL" id="KRS12475.1"/>
    </source>
</evidence>
<dbReference type="InterPro" id="IPR012924">
    <property type="entry name" value="TfuA_core"/>
</dbReference>
<dbReference type="STRING" id="1641875.XM53_10260"/>
<dbReference type="Proteomes" id="UP000051295">
    <property type="component" value="Unassembled WGS sequence"/>
</dbReference>
<dbReference type="RefSeq" id="WP_057792977.1">
    <property type="nucleotide sequence ID" value="NZ_LAXJ01000009.1"/>
</dbReference>
<accession>A0A0T5NU63</accession>
<comment type="caution">
    <text evidence="2">The sequence shown here is derived from an EMBL/GenBank/DDBJ whole genome shotgun (WGS) entry which is preliminary data.</text>
</comment>
<evidence type="ECO:0000313" key="3">
    <source>
        <dbReference type="Proteomes" id="UP000051295"/>
    </source>
</evidence>